<dbReference type="RefSeq" id="WP_075065709.1">
    <property type="nucleotide sequence ID" value="NZ_LKAJ02000001.1"/>
</dbReference>
<proteinExistence type="predicted"/>
<reference evidence="1" key="1">
    <citation type="journal article" date="2016" name="Genome Announc.">
        <title>Draft Genome Sequences of Two Novel Amoeba-Resistant Intranuclear Bacteria, 'Candidatus Berkiella cookevillensis' and 'Candidatus Berkiella aquae'.</title>
        <authorList>
            <person name="Mehari Y.T."/>
            <person name="Arivett B.A."/>
            <person name="Farone A.L."/>
            <person name="Gunderson J.H."/>
            <person name="Farone M.B."/>
        </authorList>
    </citation>
    <scope>NUCLEOTIDE SEQUENCE</scope>
    <source>
        <strain evidence="1">HT99</strain>
    </source>
</reference>
<protein>
    <submittedName>
        <fullName evidence="1">Uncharacterized protein</fullName>
    </submittedName>
</protein>
<dbReference type="EMBL" id="LKAJ02000001">
    <property type="protein sequence ID" value="MCS5710418.1"/>
    <property type="molecule type" value="Genomic_DNA"/>
</dbReference>
<keyword evidence="2" id="KW-1185">Reference proteome</keyword>
<evidence type="ECO:0000313" key="2">
    <source>
        <dbReference type="Proteomes" id="UP000051497"/>
    </source>
</evidence>
<name>A0AAE3L6M9_9GAMM</name>
<organism evidence="1 2">
    <name type="scientific">Candidatus Berkiella aquae</name>
    <dbReference type="NCBI Taxonomy" id="295108"/>
    <lineage>
        <taxon>Bacteria</taxon>
        <taxon>Pseudomonadati</taxon>
        <taxon>Pseudomonadota</taxon>
        <taxon>Gammaproteobacteria</taxon>
        <taxon>Candidatus Berkiellales</taxon>
        <taxon>Candidatus Berkiellaceae</taxon>
        <taxon>Candidatus Berkiella</taxon>
    </lineage>
</organism>
<reference evidence="1" key="2">
    <citation type="submission" date="2021-06" db="EMBL/GenBank/DDBJ databases">
        <title>Genomic Description and Analysis of Intracellular Bacteria, Candidatus Berkiella cookevillensis and Candidatus Berkiella aquae.</title>
        <authorList>
            <person name="Kidane D.T."/>
            <person name="Mehari Y.T."/>
            <person name="Rice F.C."/>
            <person name="Arivett B.A."/>
            <person name="Farone A.L."/>
            <person name="Berk S.G."/>
            <person name="Farone M.B."/>
        </authorList>
    </citation>
    <scope>NUCLEOTIDE SEQUENCE</scope>
    <source>
        <strain evidence="1">HT99</strain>
    </source>
</reference>
<sequence>MLVEAKANINHRLKNIDTFKELEDDYLLEKVDSCTPYIYSLRYASPEISNYLVAMGADSQTLTPSQYQEWIKH</sequence>
<dbReference type="AlphaFoldDB" id="A0AAE3L6M9"/>
<comment type="caution">
    <text evidence="1">The sequence shown here is derived from an EMBL/GenBank/DDBJ whole genome shotgun (WGS) entry which is preliminary data.</text>
</comment>
<evidence type="ECO:0000313" key="1">
    <source>
        <dbReference type="EMBL" id="MCS5710418.1"/>
    </source>
</evidence>
<gene>
    <name evidence="1" type="ORF">HT99x_003170</name>
</gene>
<dbReference type="Proteomes" id="UP000051497">
    <property type="component" value="Unassembled WGS sequence"/>
</dbReference>
<accession>A0AAE3L6M9</accession>